<organism evidence="3 4">
    <name type="scientific">Nakamurella endophytica</name>
    <dbReference type="NCBI Taxonomy" id="1748367"/>
    <lineage>
        <taxon>Bacteria</taxon>
        <taxon>Bacillati</taxon>
        <taxon>Actinomycetota</taxon>
        <taxon>Actinomycetes</taxon>
        <taxon>Nakamurellales</taxon>
        <taxon>Nakamurellaceae</taxon>
        <taxon>Nakamurella</taxon>
    </lineage>
</organism>
<evidence type="ECO:0000256" key="1">
    <source>
        <dbReference type="SAM" id="MobiDB-lite"/>
    </source>
</evidence>
<sequence>MTGRSPAHGPAGSTAGPDGDTRDDLRAEVLRDIAAVPRYTVPQHPVHRYDDLVPPGLAARWSGVDGDRAVLTDLAGFLVGAAAGTAAVVAGGALLLGIGRPGAAVALLGASVLAAVVAVLARRRDRARFTSAEIDLLLAHRTALPLDRWAGGDPPREARAAAVVDLSAERSAATPAWRRPGFAGLLSVPLAEQRRQLHVLLWEQYELRRALGDRPDARRCDPATSAAWQACADRIDAAWHEVVDRIAAWRALDARVTDLDRELTVREIATRLEGTAGGSPSGLLAATAQQQLVTAELDALRLDLARHAEPCHGTTSAPRR</sequence>
<dbReference type="RefSeq" id="WP_188941402.1">
    <property type="nucleotide sequence ID" value="NZ_BMNA01000003.1"/>
</dbReference>
<reference evidence="3" key="1">
    <citation type="journal article" date="2014" name="Int. J. Syst. Evol. Microbiol.">
        <title>Complete genome sequence of Corynebacterium casei LMG S-19264T (=DSM 44701T), isolated from a smear-ripened cheese.</title>
        <authorList>
            <consortium name="US DOE Joint Genome Institute (JGI-PGF)"/>
            <person name="Walter F."/>
            <person name="Albersmeier A."/>
            <person name="Kalinowski J."/>
            <person name="Ruckert C."/>
        </authorList>
    </citation>
    <scope>NUCLEOTIDE SEQUENCE</scope>
    <source>
        <strain evidence="3">CGMCC 4.7308</strain>
    </source>
</reference>
<feature type="transmembrane region" description="Helical" evidence="2">
    <location>
        <begin position="74"/>
        <end position="96"/>
    </location>
</feature>
<evidence type="ECO:0000313" key="4">
    <source>
        <dbReference type="Proteomes" id="UP000655208"/>
    </source>
</evidence>
<evidence type="ECO:0000256" key="2">
    <source>
        <dbReference type="SAM" id="Phobius"/>
    </source>
</evidence>
<keyword evidence="2" id="KW-0472">Membrane</keyword>
<gene>
    <name evidence="3" type="ORF">GCM10011594_20850</name>
</gene>
<accession>A0A917WER0</accession>
<proteinExistence type="predicted"/>
<name>A0A917WER0_9ACTN</name>
<feature type="transmembrane region" description="Helical" evidence="2">
    <location>
        <begin position="102"/>
        <end position="121"/>
    </location>
</feature>
<dbReference type="AlphaFoldDB" id="A0A917WER0"/>
<dbReference type="EMBL" id="BMNA01000003">
    <property type="protein sequence ID" value="GGM00569.1"/>
    <property type="molecule type" value="Genomic_DNA"/>
</dbReference>
<feature type="region of interest" description="Disordered" evidence="1">
    <location>
        <begin position="1"/>
        <end position="23"/>
    </location>
</feature>
<keyword evidence="2" id="KW-1133">Transmembrane helix</keyword>
<comment type="caution">
    <text evidence="3">The sequence shown here is derived from an EMBL/GenBank/DDBJ whole genome shotgun (WGS) entry which is preliminary data.</text>
</comment>
<reference evidence="3" key="2">
    <citation type="submission" date="2020-09" db="EMBL/GenBank/DDBJ databases">
        <authorList>
            <person name="Sun Q."/>
            <person name="Zhou Y."/>
        </authorList>
    </citation>
    <scope>NUCLEOTIDE SEQUENCE</scope>
    <source>
        <strain evidence="3">CGMCC 4.7308</strain>
    </source>
</reference>
<protein>
    <submittedName>
        <fullName evidence="3">Uncharacterized protein</fullName>
    </submittedName>
</protein>
<keyword evidence="4" id="KW-1185">Reference proteome</keyword>
<evidence type="ECO:0000313" key="3">
    <source>
        <dbReference type="EMBL" id="GGM00569.1"/>
    </source>
</evidence>
<dbReference type="Proteomes" id="UP000655208">
    <property type="component" value="Unassembled WGS sequence"/>
</dbReference>
<keyword evidence="2" id="KW-0812">Transmembrane</keyword>